<reference evidence="3 4" key="1">
    <citation type="submission" date="2017-06" db="EMBL/GenBank/DDBJ databases">
        <title>A platform for efficient transgenesis in Macrostomum lignano, a flatworm model organism for stem cell research.</title>
        <authorList>
            <person name="Berezikov E."/>
        </authorList>
    </citation>
    <scope>NUCLEOTIDE SEQUENCE [LARGE SCALE GENOMIC DNA]</scope>
    <source>
        <strain evidence="3">DV1</strain>
        <tissue evidence="3">Whole organism</tissue>
    </source>
</reference>
<organism evidence="3 4">
    <name type="scientific">Macrostomum lignano</name>
    <dbReference type="NCBI Taxonomy" id="282301"/>
    <lineage>
        <taxon>Eukaryota</taxon>
        <taxon>Metazoa</taxon>
        <taxon>Spiralia</taxon>
        <taxon>Lophotrochozoa</taxon>
        <taxon>Platyhelminthes</taxon>
        <taxon>Rhabditophora</taxon>
        <taxon>Macrostomorpha</taxon>
        <taxon>Macrostomida</taxon>
        <taxon>Macrostomidae</taxon>
        <taxon>Macrostomum</taxon>
    </lineage>
</organism>
<protein>
    <submittedName>
        <fullName evidence="3">Uncharacterized protein</fullName>
    </submittedName>
</protein>
<keyword evidence="4" id="KW-1185">Reference proteome</keyword>
<dbReference type="EMBL" id="NIVC01004991">
    <property type="protein sequence ID" value="PAA46212.1"/>
    <property type="molecule type" value="Genomic_DNA"/>
</dbReference>
<accession>A0A267DJ76</accession>
<feature type="non-terminal residue" evidence="3">
    <location>
        <position position="1"/>
    </location>
</feature>
<evidence type="ECO:0000313" key="3">
    <source>
        <dbReference type="EMBL" id="PAA49360.1"/>
    </source>
</evidence>
<feature type="coiled-coil region" evidence="1">
    <location>
        <begin position="49"/>
        <end position="113"/>
    </location>
</feature>
<comment type="caution">
    <text evidence="3">The sequence shown here is derived from an EMBL/GenBank/DDBJ whole genome shotgun (WGS) entry which is preliminary data.</text>
</comment>
<evidence type="ECO:0000313" key="2">
    <source>
        <dbReference type="EMBL" id="PAA46212.1"/>
    </source>
</evidence>
<dbReference type="AlphaFoldDB" id="A0A267DJ76"/>
<proteinExistence type="predicted"/>
<gene>
    <name evidence="2" type="ORF">BOX15_Mlig018798g11</name>
    <name evidence="3" type="ORF">BOX15_Mlig018798g9</name>
</gene>
<evidence type="ECO:0000256" key="1">
    <source>
        <dbReference type="SAM" id="Coils"/>
    </source>
</evidence>
<name>A0A267DJ76_9PLAT</name>
<sequence length="212" mass="23810">FCQSLNKTSSKIKNVKMSNTEQEATKCISRFCERTADGESPFSGFPLCQEHLDEDLQRCENRKADILEKLDKLSCKLGRQSLQLEKQALAIEIQEIADMFDSIQENLQQWKEKLISSVQNVHDGVSDRLEIASESDVCAKDIATVSNSGNMRDLIQLTVSMESWLDAATRKTAEFDQKELSCDSDRTIILVFVLSEMSLLVSSTCKICLTGI</sequence>
<dbReference type="Proteomes" id="UP000215902">
    <property type="component" value="Unassembled WGS sequence"/>
</dbReference>
<keyword evidence="1" id="KW-0175">Coiled coil</keyword>
<evidence type="ECO:0000313" key="4">
    <source>
        <dbReference type="Proteomes" id="UP000215902"/>
    </source>
</evidence>
<dbReference type="EMBL" id="NIVC01003900">
    <property type="protein sequence ID" value="PAA49360.1"/>
    <property type="molecule type" value="Genomic_DNA"/>
</dbReference>